<dbReference type="Pfam" id="PF01370">
    <property type="entry name" value="Epimerase"/>
    <property type="match status" value="1"/>
</dbReference>
<dbReference type="PANTHER" id="PTHR10366">
    <property type="entry name" value="NAD DEPENDENT EPIMERASE/DEHYDRATASE"/>
    <property type="match status" value="1"/>
</dbReference>
<dbReference type="InterPro" id="IPR036291">
    <property type="entry name" value="NAD(P)-bd_dom_sf"/>
</dbReference>
<name>A0A8H4KRE6_9HYPO</name>
<evidence type="ECO:0000256" key="2">
    <source>
        <dbReference type="ARBA" id="ARBA00023445"/>
    </source>
</evidence>
<accession>A0A8H4KRE6</accession>
<dbReference type="AlphaFoldDB" id="A0A8H4KRE6"/>
<dbReference type="Gene3D" id="3.40.50.720">
    <property type="entry name" value="NAD(P)-binding Rossmann-like Domain"/>
    <property type="match status" value="1"/>
</dbReference>
<dbReference type="OrthoDB" id="2735536at2759"/>
<dbReference type="InterPro" id="IPR001509">
    <property type="entry name" value="Epimerase_deHydtase"/>
</dbReference>
<feature type="domain" description="NAD-dependent epimerase/dehydratase" evidence="3">
    <location>
        <begin position="15"/>
        <end position="196"/>
    </location>
</feature>
<keyword evidence="1" id="KW-0560">Oxidoreductase</keyword>
<gene>
    <name evidence="4" type="ORF">FALBO_15670</name>
</gene>
<keyword evidence="5" id="KW-1185">Reference proteome</keyword>
<dbReference type="GO" id="GO:0016616">
    <property type="term" value="F:oxidoreductase activity, acting on the CH-OH group of donors, NAD or NADP as acceptor"/>
    <property type="evidence" value="ECO:0007669"/>
    <property type="project" value="TreeGrafter"/>
</dbReference>
<protein>
    <submittedName>
        <fullName evidence="4">Aldehyde reductase</fullName>
    </submittedName>
</protein>
<evidence type="ECO:0000256" key="1">
    <source>
        <dbReference type="ARBA" id="ARBA00023002"/>
    </source>
</evidence>
<reference evidence="4 5" key="1">
    <citation type="submission" date="2020-01" db="EMBL/GenBank/DDBJ databases">
        <title>Identification and distribution of gene clusters putatively required for synthesis of sphingolipid metabolism inhibitors in phylogenetically diverse species of the filamentous fungus Fusarium.</title>
        <authorList>
            <person name="Kim H.-S."/>
            <person name="Busman M."/>
            <person name="Brown D.W."/>
            <person name="Divon H."/>
            <person name="Uhlig S."/>
            <person name="Proctor R.H."/>
        </authorList>
    </citation>
    <scope>NUCLEOTIDE SEQUENCE [LARGE SCALE GENOMIC DNA]</scope>
    <source>
        <strain evidence="4 5">NRRL 20459</strain>
    </source>
</reference>
<sequence length="352" mass="38723">MGSLDNSAVQKGTTILITGVNGFLGSHIADQFLGRGYKVRGTVRNVDKCSWLVKLFDKKYGEGRFHLAEVPNMIADGAFDEAVKGASVFVHTTSVVSFDPNPHNVIPTAIDGAVKALKAAYSETSVKRFVFTSSSTAAVSATPGKPGIIVAEDTWNEDAIKEAWKEPPYGPDRVWSVYAASKAQSEQEVWRFHNEHRHRRPDIVVNSVLPAFNFGQVLDPVNQGFPSTAGLVSTLWKGEVTSMHKMIVRDYYVNAQDTGKLHFAAAISPNVKDMRIFAFAGGFSWNSILDILHAHEPDREFPANFSGGTDPNEIRPSVKAERLLQDMGFLGWISLEKSIVDNVEQLKTLTKD</sequence>
<evidence type="ECO:0000259" key="3">
    <source>
        <dbReference type="Pfam" id="PF01370"/>
    </source>
</evidence>
<proteinExistence type="inferred from homology"/>
<dbReference type="SUPFAM" id="SSF51735">
    <property type="entry name" value="NAD(P)-binding Rossmann-fold domains"/>
    <property type="match status" value="1"/>
</dbReference>
<dbReference type="InterPro" id="IPR050425">
    <property type="entry name" value="NAD(P)_dehydrat-like"/>
</dbReference>
<dbReference type="PANTHER" id="PTHR10366:SF562">
    <property type="entry name" value="ALDEHYDE REDUCTASE II (AFU_ORTHOLOGUE AFUA_1G11360)"/>
    <property type="match status" value="1"/>
</dbReference>
<comment type="similarity">
    <text evidence="2">Belongs to the NAD(P)-dependent epimerase/dehydratase family. Dihydroflavonol-4-reductase subfamily.</text>
</comment>
<evidence type="ECO:0000313" key="5">
    <source>
        <dbReference type="Proteomes" id="UP000554235"/>
    </source>
</evidence>
<evidence type="ECO:0000313" key="4">
    <source>
        <dbReference type="EMBL" id="KAF4455211.1"/>
    </source>
</evidence>
<dbReference type="Proteomes" id="UP000554235">
    <property type="component" value="Unassembled WGS sequence"/>
</dbReference>
<comment type="caution">
    <text evidence="4">The sequence shown here is derived from an EMBL/GenBank/DDBJ whole genome shotgun (WGS) entry which is preliminary data.</text>
</comment>
<organism evidence="4 5">
    <name type="scientific">Fusarium albosuccineum</name>
    <dbReference type="NCBI Taxonomy" id="1237068"/>
    <lineage>
        <taxon>Eukaryota</taxon>
        <taxon>Fungi</taxon>
        <taxon>Dikarya</taxon>
        <taxon>Ascomycota</taxon>
        <taxon>Pezizomycotina</taxon>
        <taxon>Sordariomycetes</taxon>
        <taxon>Hypocreomycetidae</taxon>
        <taxon>Hypocreales</taxon>
        <taxon>Nectriaceae</taxon>
        <taxon>Fusarium</taxon>
        <taxon>Fusarium decemcellulare species complex</taxon>
    </lineage>
</organism>
<dbReference type="EMBL" id="JAADYS010002755">
    <property type="protein sequence ID" value="KAF4455211.1"/>
    <property type="molecule type" value="Genomic_DNA"/>
</dbReference>